<dbReference type="STRING" id="1043003.A0A074W8E2"/>
<protein>
    <submittedName>
        <fullName evidence="1">DUF924-domain-containing protein</fullName>
    </submittedName>
</protein>
<evidence type="ECO:0000313" key="1">
    <source>
        <dbReference type="EMBL" id="KEQ66182.1"/>
    </source>
</evidence>
<dbReference type="Gene3D" id="1.25.40.10">
    <property type="entry name" value="Tetratricopeptide repeat domain"/>
    <property type="match status" value="1"/>
</dbReference>
<dbReference type="RefSeq" id="XP_040883205.1">
    <property type="nucleotide sequence ID" value="XM_041024071.1"/>
</dbReference>
<dbReference type="InterPro" id="IPR011990">
    <property type="entry name" value="TPR-like_helical_dom_sf"/>
</dbReference>
<proteinExistence type="predicted"/>
<reference evidence="1 2" key="1">
    <citation type="journal article" date="2014" name="BMC Genomics">
        <title>Genome sequencing of four Aureobasidium pullulans varieties: biotechnological potential, stress tolerance, and description of new species.</title>
        <authorList>
            <person name="Gostin Ar C."/>
            <person name="Ohm R.A."/>
            <person name="Kogej T."/>
            <person name="Sonjak S."/>
            <person name="Turk M."/>
            <person name="Zajc J."/>
            <person name="Zalar P."/>
            <person name="Grube M."/>
            <person name="Sun H."/>
            <person name="Han J."/>
            <person name="Sharma A."/>
            <person name="Chiniquy J."/>
            <person name="Ngan C.Y."/>
            <person name="Lipzen A."/>
            <person name="Barry K."/>
            <person name="Grigoriev I.V."/>
            <person name="Gunde-Cimerman N."/>
        </authorList>
    </citation>
    <scope>NUCLEOTIDE SEQUENCE [LARGE SCALE GENOMIC DNA]</scope>
    <source>
        <strain evidence="1 2">CBS 110374</strain>
    </source>
</reference>
<dbReference type="HOGENOM" id="CLU_065010_0_1_1"/>
<accession>A0A074W8E2</accession>
<evidence type="ECO:0000313" key="2">
    <source>
        <dbReference type="Proteomes" id="UP000030672"/>
    </source>
</evidence>
<dbReference type="SUPFAM" id="SSF48452">
    <property type="entry name" value="TPR-like"/>
    <property type="match status" value="1"/>
</dbReference>
<dbReference type="InterPro" id="IPR010323">
    <property type="entry name" value="DUF924"/>
</dbReference>
<dbReference type="AlphaFoldDB" id="A0A074W8E2"/>
<dbReference type="Proteomes" id="UP000030672">
    <property type="component" value="Unassembled WGS sequence"/>
</dbReference>
<dbReference type="Pfam" id="PF06041">
    <property type="entry name" value="DUF924"/>
    <property type="match status" value="1"/>
</dbReference>
<dbReference type="GeneID" id="63917444"/>
<dbReference type="EMBL" id="KL584825">
    <property type="protein sequence ID" value="KEQ66182.1"/>
    <property type="molecule type" value="Genomic_DNA"/>
</dbReference>
<keyword evidence="2" id="KW-1185">Reference proteome</keyword>
<organism evidence="1 2">
    <name type="scientific">Aureobasidium melanogenum (strain CBS 110374)</name>
    <name type="common">Aureobasidium pullulans var. melanogenum</name>
    <dbReference type="NCBI Taxonomy" id="1043003"/>
    <lineage>
        <taxon>Eukaryota</taxon>
        <taxon>Fungi</taxon>
        <taxon>Dikarya</taxon>
        <taxon>Ascomycota</taxon>
        <taxon>Pezizomycotina</taxon>
        <taxon>Dothideomycetes</taxon>
        <taxon>Dothideomycetidae</taxon>
        <taxon>Dothideales</taxon>
        <taxon>Saccotheciaceae</taxon>
        <taxon>Aureobasidium</taxon>
    </lineage>
</organism>
<name>A0A074W8E2_AURM1</name>
<gene>
    <name evidence="1" type="ORF">M437DRAFT_62410</name>
</gene>
<sequence>MTETDPLKTLREAFTPDVLNSVHDFWFSHLSDPSHTVVPSIEDLNVWFVDKSDDYDDDCRKKFGSILDLIASQQASAQHILTAANPNTTLEWMSLIILLDQMPRNCYRGMEAAKVTRIFDPLARTIALRARELGMHQDRVVRFRLGYRLWFFMPMEHAEDLEMQELMVEEQKQRFKDMDLLMKGEFDTEDDVAKSLRTCVLERKKDFEVCRSVLQKAVDEHYDAIKRFGRFPYRNVALGRSSTTDEQGFLDAMSQNIG</sequence>
<dbReference type="Gene3D" id="1.20.58.320">
    <property type="entry name" value="TPR-like"/>
    <property type="match status" value="1"/>
</dbReference>